<gene>
    <name evidence="2" type="primary">SOG2</name>
    <name evidence="2" type="ORF">MPSI1_000720</name>
</gene>
<dbReference type="AlphaFoldDB" id="A0AAF0FC68"/>
<reference evidence="2" key="1">
    <citation type="submission" date="2023-02" db="EMBL/GenBank/DDBJ databases">
        <title>Mating type loci evolution in Malassezia.</title>
        <authorList>
            <person name="Coelho M.A."/>
        </authorList>
    </citation>
    <scope>NUCLEOTIDE SEQUENCE</scope>
    <source>
        <strain evidence="2">CBS 14136</strain>
    </source>
</reference>
<keyword evidence="3" id="KW-1185">Reference proteome</keyword>
<protein>
    <submittedName>
        <fullName evidence="2">RAM signaling network component</fullName>
    </submittedName>
</protein>
<accession>A0AAF0FC68</accession>
<dbReference type="Proteomes" id="UP001214628">
    <property type="component" value="Chromosome 1"/>
</dbReference>
<dbReference type="Pfam" id="PF10428">
    <property type="entry name" value="SOG2"/>
    <property type="match status" value="2"/>
</dbReference>
<organism evidence="2 3">
    <name type="scientific">Malassezia psittaci</name>
    <dbReference type="NCBI Taxonomy" id="1821823"/>
    <lineage>
        <taxon>Eukaryota</taxon>
        <taxon>Fungi</taxon>
        <taxon>Dikarya</taxon>
        <taxon>Basidiomycota</taxon>
        <taxon>Ustilaginomycotina</taxon>
        <taxon>Malasseziomycetes</taxon>
        <taxon>Malasseziales</taxon>
        <taxon>Malasseziaceae</taxon>
        <taxon>Malassezia</taxon>
    </lineage>
</organism>
<evidence type="ECO:0000313" key="2">
    <source>
        <dbReference type="EMBL" id="WFD42082.1"/>
    </source>
</evidence>
<proteinExistence type="predicted"/>
<evidence type="ECO:0000256" key="1">
    <source>
        <dbReference type="SAM" id="MobiDB-lite"/>
    </source>
</evidence>
<dbReference type="InterPro" id="IPR019487">
    <property type="entry name" value="RAM_signalling_pathway_SOG2"/>
</dbReference>
<feature type="compositionally biased region" description="Low complexity" evidence="1">
    <location>
        <begin position="277"/>
        <end position="291"/>
    </location>
</feature>
<sequence length="493" mass="54724">MAVMDGESVVYENAESSDPQTTPVNQRITAPSSSEAQRGLRQLSLPTVGSTQAAADAAVAARRNESGMGTSPDGNDTGEAQRIRYFRRLSKLPPQPLDSLSLDTPILKFMDAARGILFALSQGFHAIKQHISVSNDDRLATLFQRGLSTASSSMNQLIQALDRLDTGTQLGKPEPLVVRKVLEASNDSLRMFRRMVTTFHAQLPQLEDRMDVRFSRTLLLLLYGSVAELRNSSAVMAPNYAKVQRYLADKRPLADEDRPERAYRFKRTLDTPHDTNDSGSLDSSFGSSRASTPLMQYGTRNRAESISSLRSPGWPNREALKSVNSPQVNATLSPSNGSPQFRLRSISGASREGSTIDAQLRGTLEQVTTQAIRIWTDLHNDLQKAQPTTDENARRLRDVDATCLSTLEQTKQLRTTISRLPTDEMNMRLPLPEYQQVWEQANHFVRTIIQISTLIKAVAVHYPFSRELMRAMGELNQGCSILAAELHASMQHS</sequence>
<feature type="compositionally biased region" description="Polar residues" evidence="1">
    <location>
        <begin position="14"/>
        <end position="36"/>
    </location>
</feature>
<feature type="region of interest" description="Disordered" evidence="1">
    <location>
        <begin position="1"/>
        <end position="78"/>
    </location>
</feature>
<name>A0AAF0FC68_9BASI</name>
<feature type="region of interest" description="Disordered" evidence="1">
    <location>
        <begin position="266"/>
        <end position="313"/>
    </location>
</feature>
<feature type="compositionally biased region" description="Basic and acidic residues" evidence="1">
    <location>
        <begin position="266"/>
        <end position="276"/>
    </location>
</feature>
<evidence type="ECO:0000313" key="3">
    <source>
        <dbReference type="Proteomes" id="UP001214628"/>
    </source>
</evidence>
<dbReference type="EMBL" id="CP118375">
    <property type="protein sequence ID" value="WFD42082.1"/>
    <property type="molecule type" value="Genomic_DNA"/>
</dbReference>